<dbReference type="AlphaFoldDB" id="A0A7W7RUW5"/>
<evidence type="ECO:0000313" key="1">
    <source>
        <dbReference type="EMBL" id="MBB4938582.1"/>
    </source>
</evidence>
<proteinExistence type="predicted"/>
<reference evidence="1 2" key="1">
    <citation type="submission" date="2020-08" db="EMBL/GenBank/DDBJ databases">
        <title>Sequencing the genomes of 1000 actinobacteria strains.</title>
        <authorList>
            <person name="Klenk H.-P."/>
        </authorList>
    </citation>
    <scope>NUCLEOTIDE SEQUENCE [LARGE SCALE GENOMIC DNA]</scope>
    <source>
        <strain evidence="1 2">DSM 43023</strain>
    </source>
</reference>
<evidence type="ECO:0000313" key="2">
    <source>
        <dbReference type="Proteomes" id="UP000534286"/>
    </source>
</evidence>
<comment type="caution">
    <text evidence="1">The sequence shown here is derived from an EMBL/GenBank/DDBJ whole genome shotgun (WGS) entry which is preliminary data.</text>
</comment>
<dbReference type="Proteomes" id="UP000534286">
    <property type="component" value="Unassembled WGS sequence"/>
</dbReference>
<gene>
    <name evidence="1" type="ORF">FHR32_002887</name>
</gene>
<sequence>MTAKYQHEDTALQAFRDELVARGRRAEITAYPDRDPAHPLTVDALISIDGVEWAVDHCLVSRPQLLPAALKAAEAVLRPRIEAIAQTYGCVIQVSYLPQTGAKGVSWGADYYDRIVQLAEKAVTVQGLIDGEDSFATAQAFPSKTPDVHLIPFTDTTGNPSVSTQVDAGLRDPLLKKLAGQLKRAKEAGLPTALLLDQIPRSDVNSHAVWLAAPVTIAATVAAILHDHDAVNPKVLDQVWLRPTVHAAIQPGFPSIHQLI</sequence>
<dbReference type="RefSeq" id="WP_184754735.1">
    <property type="nucleotide sequence ID" value="NZ_BAABEK010000011.1"/>
</dbReference>
<organism evidence="1 2">
    <name type="scientific">Streptosporangium album</name>
    <dbReference type="NCBI Taxonomy" id="47479"/>
    <lineage>
        <taxon>Bacteria</taxon>
        <taxon>Bacillati</taxon>
        <taxon>Actinomycetota</taxon>
        <taxon>Actinomycetes</taxon>
        <taxon>Streptosporangiales</taxon>
        <taxon>Streptosporangiaceae</taxon>
        <taxon>Streptosporangium</taxon>
    </lineage>
</organism>
<accession>A0A7W7RUW5</accession>
<protein>
    <submittedName>
        <fullName evidence="1">Uncharacterized protein</fullName>
    </submittedName>
</protein>
<dbReference type="EMBL" id="JACHJU010000001">
    <property type="protein sequence ID" value="MBB4938582.1"/>
    <property type="molecule type" value="Genomic_DNA"/>
</dbReference>
<keyword evidence="2" id="KW-1185">Reference proteome</keyword>
<name>A0A7W7RUW5_9ACTN</name>